<evidence type="ECO:0000313" key="2">
    <source>
        <dbReference type="PDB" id="7X36"/>
    </source>
</evidence>
<dbReference type="InterPro" id="IPR052998">
    <property type="entry name" value="Hetero-Diels-Alderase-like"/>
</dbReference>
<keyword evidence="3" id="KW-0479">Metal-binding</keyword>
<feature type="chain" id="PRO_5041317209" evidence="1">
    <location>
        <begin position="21"/>
        <end position="373"/>
    </location>
</feature>
<evidence type="ECO:0000256" key="1">
    <source>
        <dbReference type="SAM" id="SignalP"/>
    </source>
</evidence>
<organism evidence="2">
    <name type="scientific">Penicillium janthinellum</name>
    <name type="common">Penicillium vitale</name>
    <dbReference type="NCBI Taxonomy" id="5079"/>
    <lineage>
        <taxon>Eukaryota</taxon>
        <taxon>Fungi</taxon>
        <taxon>Dikarya</taxon>
        <taxon>Ascomycota</taxon>
        <taxon>Pezizomycotina</taxon>
        <taxon>Eurotiomycetes</taxon>
        <taxon>Eurotiomycetidae</taxon>
        <taxon>Eurotiales</taxon>
        <taxon>Aspergillaceae</taxon>
        <taxon>Penicillium</taxon>
    </lineage>
</organism>
<keyword evidence="3" id="KW-0002">3D-structure</keyword>
<keyword evidence="3" id="KW-0106">Calcium</keyword>
<feature type="binding site" evidence="3">
    <location>
        <position position="156"/>
    </location>
    <ligand>
        <name>Ca(2+)</name>
        <dbReference type="ChEBI" id="CHEBI:29108"/>
    </ligand>
</feature>
<feature type="glycosylation site" description="N-linked (GlcNAc...) asparagine" evidence="3">
    <location>
        <position position="314"/>
    </location>
</feature>
<dbReference type="PANTHER" id="PTHR42060:SF1">
    <property type="entry name" value="NHL REPEAT-CONTAINING PROTEIN"/>
    <property type="match status" value="1"/>
</dbReference>
<dbReference type="Gene3D" id="2.120.10.30">
    <property type="entry name" value="TolB, C-terminal domain"/>
    <property type="match status" value="1"/>
</dbReference>
<feature type="glycosylation site" description="N-linked (GlcNAc...) asparagine" evidence="3">
    <location>
        <position position="45"/>
    </location>
</feature>
<dbReference type="AlphaFoldDB" id="A0A9Y2YAC2"/>
<dbReference type="PDB" id="7X36">
    <property type="method" value="X-ray"/>
    <property type="resolution" value="1.92 A"/>
    <property type="chains" value="A/B/C/D=1-373"/>
</dbReference>
<sequence length="373" mass="41343">MLFTVSLLLSGLLAVSPSLSAVLPRASSATGSVPLPERLLHHWPNGTWVENIAVRPNGNLLLTTSTPNGTVWHVKKPWTDTPEVELAYNFDEWVDRLIGIGETTPDKYIVVGSRFYSPDAYSSHVDRTFAAMELDFTKEPPSTRMVAWMPEAELLQGVAALPWDRSIVLISDQYVLRPRYKQVDWTPSPGQIWRLDTKTGDYELVMTDYAEMNTTYAHGPDVGINGIRILGNELYWVNQDNGGVYRVEIQKNGHPVPPAVPEVVSVVESQLWDDFAFGPGDEDLLWVTGLNAVYAVSKKNGTAVVVDGVGTSNNMSFPGPTSCQFGRTKHDSNVLYVTGNLYSVPDSLLDVKIGGWVRAIDTTGFHLHHHHHH</sequence>
<feature type="binding site" evidence="3">
    <location>
        <position position="50"/>
    </location>
    <ligand>
        <name>Ca(2+)</name>
        <dbReference type="ChEBI" id="CHEBI:29108"/>
    </ligand>
</feature>
<dbReference type="GO" id="GO:0046872">
    <property type="term" value="F:metal ion binding"/>
    <property type="evidence" value="ECO:0007669"/>
    <property type="project" value="UniProtKB-KW"/>
</dbReference>
<feature type="signal peptide" evidence="1">
    <location>
        <begin position="1"/>
        <end position="20"/>
    </location>
</feature>
<dbReference type="SMR" id="A0A9Y2YAC2"/>
<proteinExistence type="evidence at protein level"/>
<dbReference type="SUPFAM" id="SSF63829">
    <property type="entry name" value="Calcium-dependent phosphotriesterase"/>
    <property type="match status" value="1"/>
</dbReference>
<feature type="glycosylation site" description="N-linked (GlcNAc...) asparagine" evidence="3">
    <location>
        <position position="68"/>
    </location>
</feature>
<name>A0A9Y2YAC2_PENJA</name>
<evidence type="ECO:0007829" key="3">
    <source>
        <dbReference type="PDB" id="7X36"/>
    </source>
</evidence>
<protein>
    <submittedName>
        <fullName evidence="2">EupfF</fullName>
    </submittedName>
</protein>
<dbReference type="PANTHER" id="PTHR42060">
    <property type="entry name" value="NHL REPEAT-CONTAINING PROTEIN-RELATED"/>
    <property type="match status" value="1"/>
</dbReference>
<accession>A0A9Y2YAC2</accession>
<dbReference type="InterPro" id="IPR011042">
    <property type="entry name" value="6-blade_b-propeller_TolB-like"/>
</dbReference>
<reference evidence="3" key="1">
    <citation type="submission" date="2022-02" db="PDB data bank">
        <title>Calcium-dependent glycosylated enzyme in the tandem hetero-Diels-Alder reaction.</title>
        <authorList>
            <person name="Zhou J."/>
            <person name="Lu J."/>
        </authorList>
    </citation>
    <scope>X-RAY CRYSTALLOGRAPHY (1.92 ANGSTROMS) IN COMPLEX WITH CA(2+)</scope>
    <scope>GLYCOSYLATION AT ASN-45; ASN-68 AND ASN-314</scope>
</reference>
<keyword evidence="1" id="KW-0732">Signal</keyword>
<feature type="binding site" evidence="3">
    <location>
        <position position="273"/>
    </location>
    <ligand>
        <name>Ca(2+)</name>
        <dbReference type="ChEBI" id="CHEBI:29108"/>
    </ligand>
</feature>
<feature type="binding site" evidence="3">
    <location>
        <position position="225"/>
    </location>
    <ligand>
        <name>Ca(2+)</name>
        <dbReference type="ChEBI" id="CHEBI:29108"/>
    </ligand>
</feature>